<name>A0A9W8JLU0_9AGAR</name>
<evidence type="ECO:0000256" key="4">
    <source>
        <dbReference type="ARBA" id="ARBA00022605"/>
    </source>
</evidence>
<dbReference type="EC" id="2.6.1.42" evidence="10"/>
<keyword evidence="7 9" id="KW-0663">Pyridoxal phosphate</keyword>
<dbReference type="AlphaFoldDB" id="A0A9W8JLU0"/>
<evidence type="ECO:0000256" key="8">
    <source>
        <dbReference type="ARBA" id="ARBA00023304"/>
    </source>
</evidence>
<dbReference type="InterPro" id="IPR036038">
    <property type="entry name" value="Aminotransferase-like"/>
</dbReference>
<comment type="catalytic activity">
    <reaction evidence="10">
        <text>L-leucine + 2-oxoglutarate = 4-methyl-2-oxopentanoate + L-glutamate</text>
        <dbReference type="Rhea" id="RHEA:18321"/>
        <dbReference type="ChEBI" id="CHEBI:16810"/>
        <dbReference type="ChEBI" id="CHEBI:17865"/>
        <dbReference type="ChEBI" id="CHEBI:29985"/>
        <dbReference type="ChEBI" id="CHEBI:57427"/>
        <dbReference type="EC" id="2.6.1.42"/>
    </reaction>
</comment>
<gene>
    <name evidence="12" type="ORF">H1R20_g2</name>
</gene>
<keyword evidence="4 10" id="KW-0028">Amino-acid biosynthesis</keyword>
<comment type="cofactor">
    <cofactor evidence="1 9">
        <name>pyridoxal 5'-phosphate</name>
        <dbReference type="ChEBI" id="CHEBI:597326"/>
    </cofactor>
</comment>
<keyword evidence="5 10" id="KW-0808">Transferase</keyword>
<dbReference type="GO" id="GO:0005739">
    <property type="term" value="C:mitochondrion"/>
    <property type="evidence" value="ECO:0007669"/>
    <property type="project" value="TreeGrafter"/>
</dbReference>
<evidence type="ECO:0000313" key="13">
    <source>
        <dbReference type="Proteomes" id="UP001140091"/>
    </source>
</evidence>
<dbReference type="EMBL" id="JANBPK010000001">
    <property type="protein sequence ID" value="KAJ2937081.1"/>
    <property type="molecule type" value="Genomic_DNA"/>
</dbReference>
<dbReference type="InterPro" id="IPR056884">
    <property type="entry name" value="NPHP3-like_N"/>
</dbReference>
<evidence type="ECO:0000256" key="9">
    <source>
        <dbReference type="RuleBase" id="RU004516"/>
    </source>
</evidence>
<evidence type="ECO:0000256" key="1">
    <source>
        <dbReference type="ARBA" id="ARBA00001933"/>
    </source>
</evidence>
<dbReference type="Pfam" id="PF24883">
    <property type="entry name" value="NPHP3_N"/>
    <property type="match status" value="1"/>
</dbReference>
<dbReference type="Gene3D" id="3.20.10.10">
    <property type="entry name" value="D-amino Acid Aminotransferase, subunit A, domain 2"/>
    <property type="match status" value="1"/>
</dbReference>
<protein>
    <recommendedName>
        <fullName evidence="10">Branched-chain-amino-acid aminotransferase</fullName>
        <ecNumber evidence="10">2.6.1.42</ecNumber>
    </recommendedName>
</protein>
<dbReference type="GO" id="GO:0004084">
    <property type="term" value="F:branched-chain-amino-acid transaminase activity"/>
    <property type="evidence" value="ECO:0007669"/>
    <property type="project" value="UniProtKB-EC"/>
</dbReference>
<dbReference type="SUPFAM" id="SSF52540">
    <property type="entry name" value="P-loop containing nucleoside triphosphate hydrolases"/>
    <property type="match status" value="1"/>
</dbReference>
<keyword evidence="6" id="KW-0677">Repeat</keyword>
<dbReference type="Pfam" id="PF01063">
    <property type="entry name" value="Aminotran_4"/>
    <property type="match status" value="1"/>
</dbReference>
<keyword evidence="13" id="KW-1185">Reference proteome</keyword>
<dbReference type="InterPro" id="IPR043132">
    <property type="entry name" value="BCAT-like_C"/>
</dbReference>
<dbReference type="InterPro" id="IPR005786">
    <property type="entry name" value="B_amino_transII"/>
</dbReference>
<feature type="domain" description="Nephrocystin 3-like N-terminal" evidence="11">
    <location>
        <begin position="72"/>
        <end position="232"/>
    </location>
</feature>
<comment type="similarity">
    <text evidence="2 10">Belongs to the class-IV pyridoxal-phosphate-dependent aminotransferase family.</text>
</comment>
<evidence type="ECO:0000256" key="6">
    <source>
        <dbReference type="ARBA" id="ARBA00022737"/>
    </source>
</evidence>
<feature type="non-terminal residue" evidence="12">
    <location>
        <position position="976"/>
    </location>
</feature>
<evidence type="ECO:0000256" key="2">
    <source>
        <dbReference type="ARBA" id="ARBA00009320"/>
    </source>
</evidence>
<evidence type="ECO:0000313" key="12">
    <source>
        <dbReference type="EMBL" id="KAJ2937081.1"/>
    </source>
</evidence>
<evidence type="ECO:0000259" key="11">
    <source>
        <dbReference type="Pfam" id="PF24883"/>
    </source>
</evidence>
<dbReference type="InterPro" id="IPR027417">
    <property type="entry name" value="P-loop_NTPase"/>
</dbReference>
<evidence type="ECO:0000256" key="10">
    <source>
        <dbReference type="RuleBase" id="RU004517"/>
    </source>
</evidence>
<evidence type="ECO:0000256" key="5">
    <source>
        <dbReference type="ARBA" id="ARBA00022679"/>
    </source>
</evidence>
<dbReference type="InterPro" id="IPR018300">
    <property type="entry name" value="Aminotrans_IV_CS"/>
</dbReference>
<dbReference type="GO" id="GO:0009099">
    <property type="term" value="P:L-valine biosynthetic process"/>
    <property type="evidence" value="ECO:0007669"/>
    <property type="project" value="TreeGrafter"/>
</dbReference>
<organism evidence="12 13">
    <name type="scientific">Candolleomyces eurysporus</name>
    <dbReference type="NCBI Taxonomy" id="2828524"/>
    <lineage>
        <taxon>Eukaryota</taxon>
        <taxon>Fungi</taxon>
        <taxon>Dikarya</taxon>
        <taxon>Basidiomycota</taxon>
        <taxon>Agaricomycotina</taxon>
        <taxon>Agaricomycetes</taxon>
        <taxon>Agaricomycetidae</taxon>
        <taxon>Agaricales</taxon>
        <taxon>Agaricineae</taxon>
        <taxon>Psathyrellaceae</taxon>
        <taxon>Candolleomyces</taxon>
    </lineage>
</organism>
<keyword evidence="8 10" id="KW-0100">Branched-chain amino acid biosynthesis</keyword>
<keyword evidence="3 10" id="KW-0032">Aminotransferase</keyword>
<dbReference type="OrthoDB" id="1732691at2759"/>
<dbReference type="Proteomes" id="UP001140091">
    <property type="component" value="Unassembled WGS sequence"/>
</dbReference>
<dbReference type="PROSITE" id="PS00770">
    <property type="entry name" value="AA_TRANSFER_CLASS_4"/>
    <property type="match status" value="1"/>
</dbReference>
<comment type="catalytic activity">
    <reaction evidence="10">
        <text>L-isoleucine + 2-oxoglutarate = (S)-3-methyl-2-oxopentanoate + L-glutamate</text>
        <dbReference type="Rhea" id="RHEA:24801"/>
        <dbReference type="ChEBI" id="CHEBI:16810"/>
        <dbReference type="ChEBI" id="CHEBI:29985"/>
        <dbReference type="ChEBI" id="CHEBI:35146"/>
        <dbReference type="ChEBI" id="CHEBI:58045"/>
        <dbReference type="EC" id="2.6.1.42"/>
    </reaction>
</comment>
<dbReference type="GO" id="GO:0009098">
    <property type="term" value="P:L-leucine biosynthetic process"/>
    <property type="evidence" value="ECO:0007669"/>
    <property type="project" value="TreeGrafter"/>
</dbReference>
<dbReference type="InterPro" id="IPR043131">
    <property type="entry name" value="BCAT-like_N"/>
</dbReference>
<evidence type="ECO:0000256" key="7">
    <source>
        <dbReference type="ARBA" id="ARBA00022898"/>
    </source>
</evidence>
<dbReference type="SUPFAM" id="SSF56752">
    <property type="entry name" value="D-aminoacid aminotransferase-like PLP-dependent enzymes"/>
    <property type="match status" value="1"/>
</dbReference>
<dbReference type="PANTHER" id="PTHR11825">
    <property type="entry name" value="SUBGROUP IIII AMINOTRANSFERASE"/>
    <property type="match status" value="1"/>
</dbReference>
<dbReference type="InterPro" id="IPR033939">
    <property type="entry name" value="BCAT_family"/>
</dbReference>
<dbReference type="CDD" id="cd01557">
    <property type="entry name" value="BCAT_beta_family"/>
    <property type="match status" value="1"/>
</dbReference>
<dbReference type="InterPro" id="IPR001544">
    <property type="entry name" value="Aminotrans_IV"/>
</dbReference>
<reference evidence="12" key="1">
    <citation type="submission" date="2022-06" db="EMBL/GenBank/DDBJ databases">
        <title>Genome Sequence of Candolleomyces eurysporus.</title>
        <authorList>
            <person name="Buettner E."/>
        </authorList>
    </citation>
    <scope>NUCLEOTIDE SEQUENCE</scope>
    <source>
        <strain evidence="12">VTCC 930004</strain>
    </source>
</reference>
<accession>A0A9W8JLU0</accession>
<comment type="catalytic activity">
    <reaction evidence="10">
        <text>L-valine + 2-oxoglutarate = 3-methyl-2-oxobutanoate + L-glutamate</text>
        <dbReference type="Rhea" id="RHEA:24813"/>
        <dbReference type="ChEBI" id="CHEBI:11851"/>
        <dbReference type="ChEBI" id="CHEBI:16810"/>
        <dbReference type="ChEBI" id="CHEBI:29985"/>
        <dbReference type="ChEBI" id="CHEBI:57762"/>
        <dbReference type="EC" id="2.6.1.42"/>
    </reaction>
</comment>
<dbReference type="Gene3D" id="3.30.470.10">
    <property type="match status" value="1"/>
</dbReference>
<comment type="caution">
    <text evidence="12">The sequence shown here is derived from an EMBL/GenBank/DDBJ whole genome shotgun (WGS) entry which is preliminary data.</text>
</comment>
<evidence type="ECO:0000256" key="3">
    <source>
        <dbReference type="ARBA" id="ARBA00022576"/>
    </source>
</evidence>
<proteinExistence type="inferred from homology"/>
<sequence>MGDIQYFEASHVTVHTGGPSGNDVDSSIDGWKRLLEHAAPNALHDSSARYDAPKCDEDTRVEVIRELTEFIKDRDTPQRLLCMTGAAGSGKSALQQTIAEHCGSSGILLSAYFFSAADPTRNTVATIVPTIAFQVGSFHSTLKQSIGTAVAENPFIFQKSLQTQMDTLILRPLRHLRVCDQLLGNATILPYAILIDGLDECQGEARQAELLTAIRLCLLADDLPFRIFIASRPEMAIRTALEPGGHLHEVTNHLPLSDKYYAAKDMCRYLRKRFGALSPRVGNPQWFTENDINTLVEAGSGQFVYVATVFNYISEPRGSPADRLRIVLTWTPHKRQGARPFEALDRLYTNILLAAQEAYEFVDTHCGHNFLMNLRIYQLNSSYPYDTIHYYRPHILNSLLDLESNAAEILISDLRSLVTLGEDHRLRWYHKSFLDFWDDSSRANDLFIPRARVSAHLAQCHMQYIIECPSEFTDIHRWESLPLSTSLKEVMWKAVTHLGILLSGSRDAAGIEHIRRVIVDFTLQCGWEKLGKVLLLASQKELEQCGYPSKCNILMYCLDDVVVYLKCLMAILNSTATNGIAATNGVNGVSKNGVKPGPAPLDASKLVVTLAEKLKPLPEPESLVFGQTQTDHMLIVNYDPVKGWGAPEIKPYAPLVLDPMSSCFQYCPNVFEGMKAYVGPDGEPRLFRAERNMARLARSAERVALPPFDTSALLTLLKQFVHTEKRWIPSLPGYSLYLRPTIIGTRPALGVSASDSACLYVVASPAGPYFKGGSRAISLLAVNENVRAWPGGTGGHKLGLNYAPGFKPQKDAANRGYDQILWLIGDRVTEAGAMNAFVVVRRDDGDLDVHTPNLDGTILPGVTRSSVLSLLNAHSSSSLLLPTLPKTLKIHTHEHPITMPELKAWSDQGKLLEIFGVGTAVIVAGVGRIGYSGWKEELVLPENEGGLGPVGKGLFDMLTEIQAGRVEFEGWCVPVV</sequence>
<dbReference type="PANTHER" id="PTHR11825:SF44">
    <property type="entry name" value="BRANCHED-CHAIN-AMINO-ACID AMINOTRANSFERASE"/>
    <property type="match status" value="1"/>
</dbReference>